<evidence type="ECO:0008006" key="3">
    <source>
        <dbReference type="Google" id="ProtNLM"/>
    </source>
</evidence>
<dbReference type="Proteomes" id="UP000656319">
    <property type="component" value="Unassembled WGS sequence"/>
</dbReference>
<reference evidence="1 2" key="1">
    <citation type="submission" date="2020-10" db="EMBL/GenBank/DDBJ databases">
        <authorList>
            <person name="Peeters C."/>
        </authorList>
    </citation>
    <scope>NUCLEOTIDE SEQUENCE [LARGE SCALE GENOMIC DNA]</scope>
    <source>
        <strain evidence="1 2">LMG 27952</strain>
    </source>
</reference>
<dbReference type="SUPFAM" id="SSF49899">
    <property type="entry name" value="Concanavalin A-like lectins/glucanases"/>
    <property type="match status" value="1"/>
</dbReference>
<dbReference type="InterPro" id="IPR013320">
    <property type="entry name" value="ConA-like_dom_sf"/>
</dbReference>
<sequence length="414" mass="46498">MLRHYFVRSTNKLFDRGHVRYAAYPHILLRAMLAVLSPLLCLWPACAMPAGAWELAYRDNYAYSAQDPADTTFNTWFWREDASATHVFNITDIDGCTVDKPCVRLTAKATASPAPYTNAEMYNNSCIKDSGAGLSKSAWGQALGLQIDYNCAQPYPYRKPLSPAPFPGVHSSWATPSAPVYLEPNLLTFSVFDTESPWKTIRDVAFNNPWQAGPHNNVRLTTEIKAENEHQGGSRGWGFWNTTMDPLTIQLAWFMEYSVPGNPAASRVLLQTVTPLSSKDGLMVCETTLANPGSIYAWHTYRIEWLASVVRYYVDDVQVAEHQAVLSRHMAFHNWVDNRNYGPEQNGLSNFPLTGDKSNVIRSFVVEHQPTVNKADVSGKKWAGDAMCRTVSKGALEKEKFQSPRDIIQFMVQK</sequence>
<accession>A0ABN7IBA6</accession>
<evidence type="ECO:0000313" key="2">
    <source>
        <dbReference type="Proteomes" id="UP000656319"/>
    </source>
</evidence>
<proteinExistence type="predicted"/>
<protein>
    <recommendedName>
        <fullName evidence="3">GH16 domain-containing protein</fullName>
    </recommendedName>
</protein>
<dbReference type="EMBL" id="CAJHCQ010000021">
    <property type="protein sequence ID" value="CAD6556581.1"/>
    <property type="molecule type" value="Genomic_DNA"/>
</dbReference>
<keyword evidence="2" id="KW-1185">Reference proteome</keyword>
<name>A0ABN7IBA6_9BURK</name>
<gene>
    <name evidence="1" type="ORF">LMG27952_06143</name>
</gene>
<organism evidence="1 2">
    <name type="scientific">Paraburkholderia hiiakae</name>
    <dbReference type="NCBI Taxonomy" id="1081782"/>
    <lineage>
        <taxon>Bacteria</taxon>
        <taxon>Pseudomonadati</taxon>
        <taxon>Pseudomonadota</taxon>
        <taxon>Betaproteobacteria</taxon>
        <taxon>Burkholderiales</taxon>
        <taxon>Burkholderiaceae</taxon>
        <taxon>Paraburkholderia</taxon>
    </lineage>
</organism>
<dbReference type="Gene3D" id="2.60.120.200">
    <property type="match status" value="1"/>
</dbReference>
<comment type="caution">
    <text evidence="1">The sequence shown here is derived from an EMBL/GenBank/DDBJ whole genome shotgun (WGS) entry which is preliminary data.</text>
</comment>
<evidence type="ECO:0000313" key="1">
    <source>
        <dbReference type="EMBL" id="CAD6556581.1"/>
    </source>
</evidence>